<dbReference type="RefSeq" id="WP_129248773.1">
    <property type="nucleotide sequence ID" value="NZ_JABZEL010000008.1"/>
</dbReference>
<organism evidence="2 3">
    <name type="scientific">Streptomyces sioyaensis</name>
    <dbReference type="NCBI Taxonomy" id="67364"/>
    <lineage>
        <taxon>Bacteria</taxon>
        <taxon>Bacillati</taxon>
        <taxon>Actinomycetota</taxon>
        <taxon>Actinomycetes</taxon>
        <taxon>Kitasatosporales</taxon>
        <taxon>Streptomycetaceae</taxon>
        <taxon>Streptomyces</taxon>
    </lineage>
</organism>
<feature type="chain" id="PRO_5039333259" description="Matrixin family metalloprotease" evidence="1">
    <location>
        <begin position="20"/>
        <end position="231"/>
    </location>
</feature>
<evidence type="ECO:0000313" key="2">
    <source>
        <dbReference type="EMBL" id="RXS65397.1"/>
    </source>
</evidence>
<keyword evidence="1" id="KW-0732">Signal</keyword>
<evidence type="ECO:0008006" key="4">
    <source>
        <dbReference type="Google" id="ProtNLM"/>
    </source>
</evidence>
<dbReference type="SUPFAM" id="SSF55486">
    <property type="entry name" value="Metalloproteases ('zincins'), catalytic domain"/>
    <property type="match status" value="1"/>
</dbReference>
<dbReference type="AlphaFoldDB" id="A0A4Q1QQX1"/>
<sequence>MRKTLVVAAVCTVCTLTMASGRVATVTTKGTGWNLTTRLGVTSLSPSRPYTVTFATAAMKARYTPYLTAAVAQAKAAGVRLAIGGVETVDPAKCGPVGHVQITEMYRPLNKPGYSQGMPCPHPAKGAGVGGIAAIDSEYFDGSYRIDATIVRNTVVHETLHALGLDHPNYDMDKDGVVEKFECVATSYGNKPIMCEPNGGYRTAADAGKLTGFDVNGLKALLANARVQGIK</sequence>
<dbReference type="GO" id="GO:0008237">
    <property type="term" value="F:metallopeptidase activity"/>
    <property type="evidence" value="ECO:0007669"/>
    <property type="project" value="InterPro"/>
</dbReference>
<evidence type="ECO:0000313" key="3">
    <source>
        <dbReference type="Proteomes" id="UP000289482"/>
    </source>
</evidence>
<dbReference type="GeneID" id="95779960"/>
<feature type="signal peptide" evidence="1">
    <location>
        <begin position="1"/>
        <end position="19"/>
    </location>
</feature>
<reference evidence="2 3" key="1">
    <citation type="submission" date="2019-01" db="EMBL/GenBank/DDBJ databases">
        <title>Draft genome sequences of the type strain Streptomyces sioyaensis DSM 40032 and its novel strain, TM32, a thermotolerant antibiotics-producing actinobacterium.</title>
        <authorList>
            <person name="Nakaew N."/>
            <person name="Lumyong S."/>
            <person name="Sloan W.T."/>
            <person name="Sungthong R."/>
        </authorList>
    </citation>
    <scope>NUCLEOTIDE SEQUENCE [LARGE SCALE GENOMIC DNA]</scope>
    <source>
        <strain evidence="2 3">DSM 40032</strain>
    </source>
</reference>
<dbReference type="Gene3D" id="3.40.390.10">
    <property type="entry name" value="Collagenase (Catalytic Domain)"/>
    <property type="match status" value="1"/>
</dbReference>
<comment type="caution">
    <text evidence="2">The sequence shown here is derived from an EMBL/GenBank/DDBJ whole genome shotgun (WGS) entry which is preliminary data.</text>
</comment>
<proteinExistence type="predicted"/>
<accession>A0A4Q1QQX1</accession>
<evidence type="ECO:0000256" key="1">
    <source>
        <dbReference type="SAM" id="SignalP"/>
    </source>
</evidence>
<protein>
    <recommendedName>
        <fullName evidence="4">Matrixin family metalloprotease</fullName>
    </recommendedName>
</protein>
<dbReference type="Proteomes" id="UP000289482">
    <property type="component" value="Unassembled WGS sequence"/>
</dbReference>
<dbReference type="InterPro" id="IPR024079">
    <property type="entry name" value="MetalloPept_cat_dom_sf"/>
</dbReference>
<keyword evidence="3" id="KW-1185">Reference proteome</keyword>
<name>A0A4Q1QQX1_9ACTN</name>
<dbReference type="EMBL" id="SDIF01000051">
    <property type="protein sequence ID" value="RXS65397.1"/>
    <property type="molecule type" value="Genomic_DNA"/>
</dbReference>
<gene>
    <name evidence="2" type="ORF">EST54_18620</name>
</gene>